<name>A0A8T0G9G2_CERPU</name>
<dbReference type="PANTHER" id="PTHR19854">
    <property type="entry name" value="TRANSDUCIN BETA-LIKE 3"/>
    <property type="match status" value="1"/>
</dbReference>
<sequence length="408" mass="44800">MACAASQGPAPDPVAVLRAHRAAVHAVAFHTPSNTLLSGDADGELKVWDLVKHRPVFSSRVHTPSAGVLGIGVSSALENKILSQGRDGTVKCWQLTDSSLSRQPILTIKSESYHFCKLAVAGHAAANDEPCEDDRGGVGQVLMAMAGNDTSKIEIWDIASGQSVQLLSPKDSSVGMCMSLHMTLQSERGDPCTVVAGFVFLTQFFVSRFHPLHALSLALIMIVKTGRYRQKTTSIYNTRLFHKRRSWFLMAICSRYEDGSVLMWDTRHAAAPLLQTKQHKEPVLSLVLDRQGTGGISGSADGQLTFFSLSYTESLFTPKKKFEGQAGVGDVALRGDDKIVATAGWDHRVRIYDYRRRKPLAILKYHKEIVNGVDFSEDRRWLASGSKDSTVALWSLYPPSNETPKCLE</sequence>
<evidence type="ECO:0000256" key="2">
    <source>
        <dbReference type="ARBA" id="ARBA00022737"/>
    </source>
</evidence>
<evidence type="ECO:0000256" key="1">
    <source>
        <dbReference type="ARBA" id="ARBA00022574"/>
    </source>
</evidence>
<dbReference type="SMART" id="SM00320">
    <property type="entry name" value="WD40"/>
    <property type="match status" value="5"/>
</dbReference>
<dbReference type="PROSITE" id="PS50294">
    <property type="entry name" value="WD_REPEATS_REGION"/>
    <property type="match status" value="2"/>
</dbReference>
<dbReference type="PANTHER" id="PTHR19854:SF1">
    <property type="entry name" value="GUANINE NUCLEOTIDE-BINDING PROTEIN SUBUNIT BETA-LIKE PROTEIN 1"/>
    <property type="match status" value="1"/>
</dbReference>
<organism evidence="4 5">
    <name type="scientific">Ceratodon purpureus</name>
    <name type="common">Fire moss</name>
    <name type="synonym">Dicranum purpureum</name>
    <dbReference type="NCBI Taxonomy" id="3225"/>
    <lineage>
        <taxon>Eukaryota</taxon>
        <taxon>Viridiplantae</taxon>
        <taxon>Streptophyta</taxon>
        <taxon>Embryophyta</taxon>
        <taxon>Bryophyta</taxon>
        <taxon>Bryophytina</taxon>
        <taxon>Bryopsida</taxon>
        <taxon>Dicranidae</taxon>
        <taxon>Pseudoditrichales</taxon>
        <taxon>Ditrichaceae</taxon>
        <taxon>Ceratodon</taxon>
    </lineage>
</organism>
<dbReference type="InterPro" id="IPR001680">
    <property type="entry name" value="WD40_rpt"/>
</dbReference>
<dbReference type="PRINTS" id="PR00320">
    <property type="entry name" value="GPROTEINBRPT"/>
</dbReference>
<keyword evidence="2" id="KW-0677">Repeat</keyword>
<proteinExistence type="predicted"/>
<evidence type="ECO:0000313" key="4">
    <source>
        <dbReference type="EMBL" id="KAG0555385.1"/>
    </source>
</evidence>
<dbReference type="SUPFAM" id="SSF50978">
    <property type="entry name" value="WD40 repeat-like"/>
    <property type="match status" value="1"/>
</dbReference>
<dbReference type="EMBL" id="CM026433">
    <property type="protein sequence ID" value="KAG0555385.1"/>
    <property type="molecule type" value="Genomic_DNA"/>
</dbReference>
<evidence type="ECO:0000313" key="5">
    <source>
        <dbReference type="Proteomes" id="UP000822688"/>
    </source>
</evidence>
<gene>
    <name evidence="4" type="ORF">KC19_12G165300</name>
</gene>
<dbReference type="OrthoDB" id="7668193at2759"/>
<dbReference type="PROSITE" id="PS00678">
    <property type="entry name" value="WD_REPEATS_1"/>
    <property type="match status" value="1"/>
</dbReference>
<dbReference type="Pfam" id="PF00400">
    <property type="entry name" value="WD40"/>
    <property type="match status" value="3"/>
</dbReference>
<feature type="repeat" description="WD" evidence="3">
    <location>
        <begin position="17"/>
        <end position="58"/>
    </location>
</feature>
<dbReference type="InterPro" id="IPR019775">
    <property type="entry name" value="WD40_repeat_CS"/>
</dbReference>
<protein>
    <submittedName>
        <fullName evidence="4">Uncharacterized protein</fullName>
    </submittedName>
</protein>
<comment type="caution">
    <text evidence="4">The sequence shown here is derived from an EMBL/GenBank/DDBJ whole genome shotgun (WGS) entry which is preliminary data.</text>
</comment>
<keyword evidence="1 3" id="KW-0853">WD repeat</keyword>
<dbReference type="Proteomes" id="UP000822688">
    <property type="component" value="Chromosome 12"/>
</dbReference>
<dbReference type="AlphaFoldDB" id="A0A8T0G9G2"/>
<reference evidence="4" key="1">
    <citation type="submission" date="2020-06" db="EMBL/GenBank/DDBJ databases">
        <title>WGS assembly of Ceratodon purpureus strain R40.</title>
        <authorList>
            <person name="Carey S.B."/>
            <person name="Jenkins J."/>
            <person name="Shu S."/>
            <person name="Lovell J.T."/>
            <person name="Sreedasyam A."/>
            <person name="Maumus F."/>
            <person name="Tiley G.P."/>
            <person name="Fernandez-Pozo N."/>
            <person name="Barry K."/>
            <person name="Chen C."/>
            <person name="Wang M."/>
            <person name="Lipzen A."/>
            <person name="Daum C."/>
            <person name="Saski C.A."/>
            <person name="Payton A.C."/>
            <person name="Mcbreen J.C."/>
            <person name="Conrad R.E."/>
            <person name="Kollar L.M."/>
            <person name="Olsson S."/>
            <person name="Huttunen S."/>
            <person name="Landis J.B."/>
            <person name="Wickett N.J."/>
            <person name="Johnson M.G."/>
            <person name="Rensing S.A."/>
            <person name="Grimwood J."/>
            <person name="Schmutz J."/>
            <person name="Mcdaniel S.F."/>
        </authorList>
    </citation>
    <scope>NUCLEOTIDE SEQUENCE</scope>
    <source>
        <strain evidence="4">R40</strain>
    </source>
</reference>
<dbReference type="Gene3D" id="2.130.10.10">
    <property type="entry name" value="YVTN repeat-like/Quinoprotein amine dehydrogenase"/>
    <property type="match status" value="2"/>
</dbReference>
<dbReference type="InterPro" id="IPR020472">
    <property type="entry name" value="WD40_PAC1"/>
</dbReference>
<dbReference type="InterPro" id="IPR036322">
    <property type="entry name" value="WD40_repeat_dom_sf"/>
</dbReference>
<feature type="repeat" description="WD" evidence="3">
    <location>
        <begin position="363"/>
        <end position="396"/>
    </location>
</feature>
<dbReference type="PROSITE" id="PS50082">
    <property type="entry name" value="WD_REPEATS_2"/>
    <property type="match status" value="2"/>
</dbReference>
<accession>A0A8T0G9G2</accession>
<keyword evidence="5" id="KW-1185">Reference proteome</keyword>
<dbReference type="InterPro" id="IPR015943">
    <property type="entry name" value="WD40/YVTN_repeat-like_dom_sf"/>
</dbReference>
<evidence type="ECO:0000256" key="3">
    <source>
        <dbReference type="PROSITE-ProRule" id="PRU00221"/>
    </source>
</evidence>